<dbReference type="CDD" id="cd05344">
    <property type="entry name" value="BKR_like_SDR_like"/>
    <property type="match status" value="1"/>
</dbReference>
<keyword evidence="4" id="KW-1185">Reference proteome</keyword>
<dbReference type="AlphaFoldDB" id="A0A1Q2L485"/>
<organism evidence="3 4">
    <name type="scientific">Planococcus lenghuensis</name>
    <dbReference type="NCBI Taxonomy" id="2213202"/>
    <lineage>
        <taxon>Bacteria</taxon>
        <taxon>Bacillati</taxon>
        <taxon>Bacillota</taxon>
        <taxon>Bacilli</taxon>
        <taxon>Bacillales</taxon>
        <taxon>Caryophanaceae</taxon>
        <taxon>Planococcus</taxon>
    </lineage>
</organism>
<dbReference type="EMBL" id="CP019640">
    <property type="protein sequence ID" value="AQQ54877.1"/>
    <property type="molecule type" value="Genomic_DNA"/>
</dbReference>
<dbReference type="FunFam" id="3.40.50.720:FF:000084">
    <property type="entry name" value="Short-chain dehydrogenase reductase"/>
    <property type="match status" value="1"/>
</dbReference>
<protein>
    <submittedName>
        <fullName evidence="3">3-oxoacyl-ACP reductase</fullName>
    </submittedName>
</protein>
<dbReference type="KEGG" id="pmar:B0X71_18395"/>
<comment type="similarity">
    <text evidence="1">Belongs to the short-chain dehydrogenases/reductases (SDR) family.</text>
</comment>
<reference evidence="3 4" key="1">
    <citation type="submission" date="2017-02" db="EMBL/GenBank/DDBJ databases">
        <title>The complete genomic sequence of a novel cold adapted crude oil-degrading bacterium Planococcus qaidamina Y42.</title>
        <authorList>
            <person name="Yang R."/>
        </authorList>
    </citation>
    <scope>NUCLEOTIDE SEQUENCE [LARGE SCALE GENOMIC DNA]</scope>
    <source>
        <strain evidence="3 4">Y42</strain>
    </source>
</reference>
<dbReference type="Proteomes" id="UP000188184">
    <property type="component" value="Chromosome"/>
</dbReference>
<evidence type="ECO:0000256" key="2">
    <source>
        <dbReference type="ARBA" id="ARBA00023002"/>
    </source>
</evidence>
<evidence type="ECO:0000313" key="4">
    <source>
        <dbReference type="Proteomes" id="UP000188184"/>
    </source>
</evidence>
<dbReference type="GO" id="GO:0016491">
    <property type="term" value="F:oxidoreductase activity"/>
    <property type="evidence" value="ECO:0007669"/>
    <property type="project" value="UniProtKB-KW"/>
</dbReference>
<evidence type="ECO:0000256" key="1">
    <source>
        <dbReference type="ARBA" id="ARBA00006484"/>
    </source>
</evidence>
<dbReference type="PRINTS" id="PR00081">
    <property type="entry name" value="GDHRDH"/>
</dbReference>
<sequence>MDIGLKGKRALVTAASQGLGRAIAEALVSEGCQVVISSRRQERLEEVADEISRTCNVQKGTVIPIAADVTKNGDIQQLIKKAEQQLGGLDLLVTNAGGPPAGQFEQFSDEDWLAAVNLNLMSVVRLVRETLPIMKRSGGGKILNVSSMSVKQPIPNLILSNTIRTGTAAMLKTLAAEVAKDNIQVVNLAPGRIKTARLDSLDGARAEREGRPLEEVQAAEQEKVPMGRYGTPEEFGRLAAFLLSPANSYMTGQTVLADGGVVQSM</sequence>
<dbReference type="RefSeq" id="WP_077590780.1">
    <property type="nucleotide sequence ID" value="NZ_CP019640.1"/>
</dbReference>
<proteinExistence type="inferred from homology"/>
<name>A0A1Q2L485_9BACL</name>
<keyword evidence="2" id="KW-0560">Oxidoreductase</keyword>
<dbReference type="Gene3D" id="3.40.50.720">
    <property type="entry name" value="NAD(P)-binding Rossmann-like Domain"/>
    <property type="match status" value="1"/>
</dbReference>
<dbReference type="PANTHER" id="PTHR42879">
    <property type="entry name" value="3-OXOACYL-(ACYL-CARRIER-PROTEIN) REDUCTASE"/>
    <property type="match status" value="1"/>
</dbReference>
<dbReference type="SUPFAM" id="SSF51735">
    <property type="entry name" value="NAD(P)-binding Rossmann-fold domains"/>
    <property type="match status" value="1"/>
</dbReference>
<dbReference type="InterPro" id="IPR036291">
    <property type="entry name" value="NAD(P)-bd_dom_sf"/>
</dbReference>
<dbReference type="InterPro" id="IPR002347">
    <property type="entry name" value="SDR_fam"/>
</dbReference>
<evidence type="ECO:0000313" key="3">
    <source>
        <dbReference type="EMBL" id="AQQ54877.1"/>
    </source>
</evidence>
<accession>A0A1Q2L485</accession>
<dbReference type="PANTHER" id="PTHR42879:SF6">
    <property type="entry name" value="NADPH-DEPENDENT REDUCTASE BACG"/>
    <property type="match status" value="1"/>
</dbReference>
<dbReference type="Pfam" id="PF13561">
    <property type="entry name" value="adh_short_C2"/>
    <property type="match status" value="1"/>
</dbReference>
<dbReference type="GO" id="GO:0008206">
    <property type="term" value="P:bile acid metabolic process"/>
    <property type="evidence" value="ECO:0007669"/>
    <property type="project" value="UniProtKB-ARBA"/>
</dbReference>
<dbReference type="InterPro" id="IPR050259">
    <property type="entry name" value="SDR"/>
</dbReference>
<dbReference type="OrthoDB" id="9803333at2"/>
<gene>
    <name evidence="3" type="ORF">B0X71_18395</name>
</gene>